<dbReference type="GeneID" id="24859839"/>
<evidence type="ECO:0008006" key="3">
    <source>
        <dbReference type="Google" id="ProtNLM"/>
    </source>
</evidence>
<dbReference type="RefSeq" id="WP_048170697.1">
    <property type="nucleotide sequence ID" value="NZ_CP009506.1"/>
</dbReference>
<keyword evidence="2" id="KW-1185">Reference proteome</keyword>
<organism evidence="1 2">
    <name type="scientific">Methanosarcina siciliae T4/M</name>
    <dbReference type="NCBI Taxonomy" id="1434120"/>
    <lineage>
        <taxon>Archaea</taxon>
        <taxon>Methanobacteriati</taxon>
        <taxon>Methanobacteriota</taxon>
        <taxon>Stenosarchaea group</taxon>
        <taxon>Methanomicrobia</taxon>
        <taxon>Methanosarcinales</taxon>
        <taxon>Methanosarcinaceae</taxon>
        <taxon>Methanosarcina</taxon>
    </lineage>
</organism>
<protein>
    <recommendedName>
        <fullName evidence="3">DUF4868 domain-containing protein</fullName>
    </recommendedName>
</protein>
<dbReference type="Proteomes" id="UP000033111">
    <property type="component" value="Chromosome"/>
</dbReference>
<dbReference type="EMBL" id="CP009506">
    <property type="protein sequence ID" value="AKB27764.1"/>
    <property type="molecule type" value="Genomic_DNA"/>
</dbReference>
<proteinExistence type="predicted"/>
<evidence type="ECO:0000313" key="1">
    <source>
        <dbReference type="EMBL" id="AKB27764.1"/>
    </source>
</evidence>
<name>A0A0E3P2N9_9EURY</name>
<dbReference type="AlphaFoldDB" id="A0A0E3P2N9"/>
<gene>
    <name evidence="1" type="ORF">MSSIT_1045</name>
</gene>
<dbReference type="HOGENOM" id="CLU_859467_0_0_2"/>
<accession>A0A0E3P2N9</accession>
<dbReference type="Pfam" id="PF16162">
    <property type="entry name" value="KwaB"/>
    <property type="match status" value="1"/>
</dbReference>
<dbReference type="KEGG" id="msw:MSSIT_1045"/>
<dbReference type="InterPro" id="IPR032359">
    <property type="entry name" value="KwaB-like"/>
</dbReference>
<sequence length="323" mass="37843">MTAQEVFENLINIEEIRGDVTLSFGSFESDSEAPVYRSLNISEDLKDKFLAIINKVNSSLRRNHRNYDINLLEYNPGYKPEKHEIEWVDLSEIEYLSDILQGIPDPVDIPLFSDSEDEFFNNLRFYVIIIQTEHSESPIYWFRTYSKKKELSRGTKLAAVWTGNMYMRLEQTGFLFDEGIDCIAFENYVFSINKNNFQTIFRFYDLLRELAGDCLNCIQERIPIANFSEFSESCTSHLQKLVKLRNIANRPYFSTITMEDIKRSIVRNNLSVETIVENGQEKIKFDPRDKWIILKVLDDAYLESVMTQNNYEVNSKRQVGGQE</sequence>
<reference evidence="1 2" key="1">
    <citation type="submission" date="2014-07" db="EMBL/GenBank/DDBJ databases">
        <title>Methanogenic archaea and the global carbon cycle.</title>
        <authorList>
            <person name="Henriksen J.R."/>
            <person name="Luke J."/>
            <person name="Reinhart S."/>
            <person name="Benedict M.N."/>
            <person name="Youngblut N.D."/>
            <person name="Metcalf M.E."/>
            <person name="Whitaker R.J."/>
            <person name="Metcalf W.W."/>
        </authorList>
    </citation>
    <scope>NUCLEOTIDE SEQUENCE [LARGE SCALE GENOMIC DNA]</scope>
    <source>
        <strain evidence="1 2">T4/M</strain>
    </source>
</reference>
<dbReference type="OrthoDB" id="350275at2157"/>
<dbReference type="PATRIC" id="fig|1434120.4.peg.1329"/>
<evidence type="ECO:0000313" key="2">
    <source>
        <dbReference type="Proteomes" id="UP000033111"/>
    </source>
</evidence>